<dbReference type="SUPFAM" id="SSF56112">
    <property type="entry name" value="Protein kinase-like (PK-like)"/>
    <property type="match status" value="1"/>
</dbReference>
<dbReference type="Pfam" id="PF00069">
    <property type="entry name" value="Pkinase"/>
    <property type="match status" value="1"/>
</dbReference>
<dbReference type="EMBL" id="MN739312">
    <property type="protein sequence ID" value="QHS98216.1"/>
    <property type="molecule type" value="Genomic_DNA"/>
</dbReference>
<name>A0A6C0C1D7_9ZZZZ</name>
<evidence type="ECO:0000259" key="2">
    <source>
        <dbReference type="PROSITE" id="PS50011"/>
    </source>
</evidence>
<proteinExistence type="predicted"/>
<dbReference type="PROSITE" id="PS50011">
    <property type="entry name" value="PROTEIN_KINASE_DOM"/>
    <property type="match status" value="1"/>
</dbReference>
<dbReference type="PANTHER" id="PTHR11909">
    <property type="entry name" value="CASEIN KINASE-RELATED"/>
    <property type="match status" value="1"/>
</dbReference>
<evidence type="ECO:0000313" key="3">
    <source>
        <dbReference type="EMBL" id="QHS98216.1"/>
    </source>
</evidence>
<sequence length="261" mass="30759">MTTNINNKYMIDDIISKGGFGIVFKGHKIKNNQSIAVKINYDKHNALKQESTILHYLNNKKCNNIPTIFYYGIWENNPVMVIPYYECSLNDFIVNHNTYNIIKNLFYQSLQIMKNIHDHYIIHCDIKPDNIMVYNNKVIFIDFGLANFYKSDDGFLPNIDNDSITGSPLYVSHFIHQGNTPSIRDDLISLCFVFLKYHLKYLPWNLPTDYSHSLYNPCHKMFVEKKSAFPYNCNIDYITSVLKYCYLLDYDQMIDYELIIN</sequence>
<dbReference type="AlphaFoldDB" id="A0A6C0C1D7"/>
<dbReference type="PROSITE" id="PS00108">
    <property type="entry name" value="PROTEIN_KINASE_ST"/>
    <property type="match status" value="1"/>
</dbReference>
<dbReference type="InterPro" id="IPR008271">
    <property type="entry name" value="Ser/Thr_kinase_AS"/>
</dbReference>
<evidence type="ECO:0000256" key="1">
    <source>
        <dbReference type="ARBA" id="ARBA00012513"/>
    </source>
</evidence>
<dbReference type="InterPro" id="IPR050235">
    <property type="entry name" value="CK1_Ser-Thr_kinase"/>
</dbReference>
<dbReference type="EC" id="2.7.11.1" evidence="1"/>
<accession>A0A6C0C1D7</accession>
<dbReference type="GO" id="GO:0004674">
    <property type="term" value="F:protein serine/threonine kinase activity"/>
    <property type="evidence" value="ECO:0007669"/>
    <property type="project" value="UniProtKB-EC"/>
</dbReference>
<feature type="domain" description="Protein kinase" evidence="2">
    <location>
        <begin position="9"/>
        <end position="261"/>
    </location>
</feature>
<dbReference type="SMART" id="SM00220">
    <property type="entry name" value="S_TKc"/>
    <property type="match status" value="1"/>
</dbReference>
<protein>
    <recommendedName>
        <fullName evidence="1">non-specific serine/threonine protein kinase</fullName>
        <ecNumber evidence="1">2.7.11.1</ecNumber>
    </recommendedName>
</protein>
<dbReference type="Gene3D" id="1.10.510.10">
    <property type="entry name" value="Transferase(Phosphotransferase) domain 1"/>
    <property type="match status" value="1"/>
</dbReference>
<dbReference type="InterPro" id="IPR011009">
    <property type="entry name" value="Kinase-like_dom_sf"/>
</dbReference>
<dbReference type="GO" id="GO:0005524">
    <property type="term" value="F:ATP binding"/>
    <property type="evidence" value="ECO:0007669"/>
    <property type="project" value="InterPro"/>
</dbReference>
<reference evidence="3" key="1">
    <citation type="journal article" date="2020" name="Nature">
        <title>Giant virus diversity and host interactions through global metagenomics.</title>
        <authorList>
            <person name="Schulz F."/>
            <person name="Roux S."/>
            <person name="Paez-Espino D."/>
            <person name="Jungbluth S."/>
            <person name="Walsh D.A."/>
            <person name="Denef V.J."/>
            <person name="McMahon K.D."/>
            <person name="Konstantinidis K.T."/>
            <person name="Eloe-Fadrosh E.A."/>
            <person name="Kyrpides N.C."/>
            <person name="Woyke T."/>
        </authorList>
    </citation>
    <scope>NUCLEOTIDE SEQUENCE</scope>
    <source>
        <strain evidence="3">GVMAG-M-3300020182-84</strain>
    </source>
</reference>
<dbReference type="InterPro" id="IPR000719">
    <property type="entry name" value="Prot_kinase_dom"/>
</dbReference>
<organism evidence="3">
    <name type="scientific">viral metagenome</name>
    <dbReference type="NCBI Taxonomy" id="1070528"/>
    <lineage>
        <taxon>unclassified sequences</taxon>
        <taxon>metagenomes</taxon>
        <taxon>organismal metagenomes</taxon>
    </lineage>
</organism>